<gene>
    <name evidence="10" type="ORF">MU0050_001209</name>
</gene>
<feature type="transmembrane region" description="Helical" evidence="8">
    <location>
        <begin position="167"/>
        <end position="187"/>
    </location>
</feature>
<feature type="transmembrane region" description="Helical" evidence="8">
    <location>
        <begin position="342"/>
        <end position="367"/>
    </location>
</feature>
<evidence type="ECO:0000313" key="11">
    <source>
        <dbReference type="Proteomes" id="UP001190466"/>
    </source>
</evidence>
<evidence type="ECO:0000256" key="8">
    <source>
        <dbReference type="SAM" id="Phobius"/>
    </source>
</evidence>
<protein>
    <submittedName>
        <fullName evidence="10">Multidrug effflux MFS transporter</fullName>
    </submittedName>
</protein>
<keyword evidence="4" id="KW-1003">Cell membrane</keyword>
<dbReference type="EMBL" id="OY726395">
    <property type="protein sequence ID" value="CAJ1580771.1"/>
    <property type="molecule type" value="Genomic_DNA"/>
</dbReference>
<keyword evidence="11" id="KW-1185">Reference proteome</keyword>
<feature type="transmembrane region" description="Helical" evidence="8">
    <location>
        <begin position="142"/>
        <end position="161"/>
    </location>
</feature>
<dbReference type="PROSITE" id="PS00216">
    <property type="entry name" value="SUGAR_TRANSPORT_1"/>
    <property type="match status" value="1"/>
</dbReference>
<keyword evidence="5 8" id="KW-0812">Transmembrane</keyword>
<dbReference type="SUPFAM" id="SSF103473">
    <property type="entry name" value="MFS general substrate transporter"/>
    <property type="match status" value="1"/>
</dbReference>
<comment type="similarity">
    <text evidence="2">Belongs to the major facilitator superfamily. Bcr/CmlA family.</text>
</comment>
<feature type="transmembrane region" description="Helical" evidence="8">
    <location>
        <begin position="80"/>
        <end position="100"/>
    </location>
</feature>
<dbReference type="PANTHER" id="PTHR23502">
    <property type="entry name" value="MAJOR FACILITATOR SUPERFAMILY"/>
    <property type="match status" value="1"/>
</dbReference>
<sequence length="412" mass="41999">MVSAPTRPSRVRMIVVLGALVALGPLTIDMYLPALPRIAEELDVTSSVVQLTLTGTLAGLALGQLIVGPLSDSLGRRRPLIVGVVLHMLASLLCMFAPNITALGVARGLQGMGAAAAAVVAVAVVGDLFAGSAAAKVLSRLMLILGVAPVLAPSLGAAVLLEASWRWIFAVLVLMAAGLLLIAAFALPETLPVEHRRPLHVRSIATTYGHLLADARFMALVAVAALAMAGLFAYIAGAAFVLQEHYGLNQQAFAVVFGAGAVALIAATQLNVVLLNRFTPQRIVVCALAVATLAGAVFVAVTVTRFGGVVGFLVPAWTVLAAMGFVMPNAPALALSRHPEAAGTAAALLGSAQFGLGAVVAPVVGLLGNDERALALVMTVSAGLALILMAVVRPQHQLVATPAEVEAVPEPA</sequence>
<dbReference type="NCBIfam" id="TIGR00710">
    <property type="entry name" value="efflux_Bcr_CflA"/>
    <property type="match status" value="1"/>
</dbReference>
<evidence type="ECO:0000256" key="4">
    <source>
        <dbReference type="ARBA" id="ARBA00022475"/>
    </source>
</evidence>
<feature type="transmembrane region" description="Helical" evidence="8">
    <location>
        <begin position="373"/>
        <end position="392"/>
    </location>
</feature>
<feature type="transmembrane region" description="Helical" evidence="8">
    <location>
        <begin position="283"/>
        <end position="303"/>
    </location>
</feature>
<dbReference type="InterPro" id="IPR004812">
    <property type="entry name" value="Efflux_drug-R_Bcr/CmlA"/>
</dbReference>
<dbReference type="CDD" id="cd17320">
    <property type="entry name" value="MFS_MdfA_MDR_like"/>
    <property type="match status" value="1"/>
</dbReference>
<keyword evidence="7 8" id="KW-0472">Membrane</keyword>
<feature type="transmembrane region" description="Helical" evidence="8">
    <location>
        <begin position="217"/>
        <end position="240"/>
    </location>
</feature>
<accession>A0ABM9MB28</accession>
<dbReference type="PANTHER" id="PTHR23502:SF132">
    <property type="entry name" value="POLYAMINE TRANSPORTER 2-RELATED"/>
    <property type="match status" value="1"/>
</dbReference>
<dbReference type="InterPro" id="IPR005829">
    <property type="entry name" value="Sugar_transporter_CS"/>
</dbReference>
<name>A0ABM9MB28_9MYCO</name>
<dbReference type="Gene3D" id="1.20.1720.10">
    <property type="entry name" value="Multidrug resistance protein D"/>
    <property type="match status" value="1"/>
</dbReference>
<reference evidence="10 11" key="1">
    <citation type="submission" date="2023-08" db="EMBL/GenBank/DDBJ databases">
        <authorList>
            <person name="Folkvardsen B D."/>
            <person name="Norman A."/>
        </authorList>
    </citation>
    <scope>NUCLEOTIDE SEQUENCE [LARGE SCALE GENOMIC DNA]</scope>
    <source>
        <strain evidence="10 11">Mu0050</strain>
    </source>
</reference>
<feature type="transmembrane region" description="Helical" evidence="8">
    <location>
        <begin position="112"/>
        <end position="130"/>
    </location>
</feature>
<feature type="transmembrane region" description="Helical" evidence="8">
    <location>
        <begin position="48"/>
        <end position="68"/>
    </location>
</feature>
<evidence type="ECO:0000259" key="9">
    <source>
        <dbReference type="PROSITE" id="PS50850"/>
    </source>
</evidence>
<proteinExistence type="inferred from homology"/>
<keyword evidence="3" id="KW-0813">Transport</keyword>
<evidence type="ECO:0000256" key="2">
    <source>
        <dbReference type="ARBA" id="ARBA00006236"/>
    </source>
</evidence>
<dbReference type="InterPro" id="IPR036259">
    <property type="entry name" value="MFS_trans_sf"/>
</dbReference>
<evidence type="ECO:0000256" key="1">
    <source>
        <dbReference type="ARBA" id="ARBA00004651"/>
    </source>
</evidence>
<dbReference type="PROSITE" id="PS50850">
    <property type="entry name" value="MFS"/>
    <property type="match status" value="1"/>
</dbReference>
<keyword evidence="6 8" id="KW-1133">Transmembrane helix</keyword>
<feature type="transmembrane region" description="Helical" evidence="8">
    <location>
        <begin position="12"/>
        <end position="28"/>
    </location>
</feature>
<dbReference type="Pfam" id="PF07690">
    <property type="entry name" value="MFS_1"/>
    <property type="match status" value="1"/>
</dbReference>
<evidence type="ECO:0000313" key="10">
    <source>
        <dbReference type="EMBL" id="CAJ1580771.1"/>
    </source>
</evidence>
<organism evidence="10 11">
    <name type="scientific">[Mycobacterium] wendilense</name>
    <dbReference type="NCBI Taxonomy" id="3064284"/>
    <lineage>
        <taxon>Bacteria</taxon>
        <taxon>Bacillati</taxon>
        <taxon>Actinomycetota</taxon>
        <taxon>Actinomycetes</taxon>
        <taxon>Mycobacteriales</taxon>
        <taxon>Mycobacteriaceae</taxon>
        <taxon>Mycolicibacter</taxon>
    </lineage>
</organism>
<dbReference type="InterPro" id="IPR011701">
    <property type="entry name" value="MFS"/>
</dbReference>
<feature type="transmembrane region" description="Helical" evidence="8">
    <location>
        <begin position="252"/>
        <end position="276"/>
    </location>
</feature>
<evidence type="ECO:0000256" key="7">
    <source>
        <dbReference type="ARBA" id="ARBA00023136"/>
    </source>
</evidence>
<dbReference type="InterPro" id="IPR020846">
    <property type="entry name" value="MFS_dom"/>
</dbReference>
<evidence type="ECO:0000256" key="5">
    <source>
        <dbReference type="ARBA" id="ARBA00022692"/>
    </source>
</evidence>
<comment type="subcellular location">
    <subcellularLocation>
        <location evidence="1">Cell membrane</location>
        <topology evidence="1">Multi-pass membrane protein</topology>
    </subcellularLocation>
</comment>
<evidence type="ECO:0000256" key="6">
    <source>
        <dbReference type="ARBA" id="ARBA00022989"/>
    </source>
</evidence>
<dbReference type="Proteomes" id="UP001190466">
    <property type="component" value="Chromosome"/>
</dbReference>
<evidence type="ECO:0000256" key="3">
    <source>
        <dbReference type="ARBA" id="ARBA00022448"/>
    </source>
</evidence>
<feature type="transmembrane region" description="Helical" evidence="8">
    <location>
        <begin position="309"/>
        <end position="330"/>
    </location>
</feature>
<feature type="domain" description="Major facilitator superfamily (MFS) profile" evidence="9">
    <location>
        <begin position="13"/>
        <end position="397"/>
    </location>
</feature>